<keyword evidence="2" id="KW-1185">Reference proteome</keyword>
<reference evidence="1" key="1">
    <citation type="submission" date="2024-02" db="EMBL/GenBank/DDBJ databases">
        <authorList>
            <consortium name="ELIXIR-Norway"/>
            <consortium name="Elixir Norway"/>
        </authorList>
    </citation>
    <scope>NUCLEOTIDE SEQUENCE</scope>
</reference>
<name>A0ABP0XCG2_9BRYO</name>
<dbReference type="Proteomes" id="UP001497444">
    <property type="component" value="Chromosome 6"/>
</dbReference>
<dbReference type="EMBL" id="OZ020101">
    <property type="protein sequence ID" value="CAK9275277.1"/>
    <property type="molecule type" value="Genomic_DNA"/>
</dbReference>
<evidence type="ECO:0000313" key="2">
    <source>
        <dbReference type="Proteomes" id="UP001497444"/>
    </source>
</evidence>
<accession>A0ABP0XCG2</accession>
<organism evidence="1 2">
    <name type="scientific">Sphagnum jensenii</name>
    <dbReference type="NCBI Taxonomy" id="128206"/>
    <lineage>
        <taxon>Eukaryota</taxon>
        <taxon>Viridiplantae</taxon>
        <taxon>Streptophyta</taxon>
        <taxon>Embryophyta</taxon>
        <taxon>Bryophyta</taxon>
        <taxon>Sphagnophytina</taxon>
        <taxon>Sphagnopsida</taxon>
        <taxon>Sphagnales</taxon>
        <taxon>Sphagnaceae</taxon>
        <taxon>Sphagnum</taxon>
    </lineage>
</organism>
<sequence length="79" mass="8898">MCTDTSTKRIILDSIMDQYAADIGHDALLDLEWHPIDNMSTFLCTLCQVMENLAAYHKSTLNLVPMSVGLLLKHCDDNE</sequence>
<gene>
    <name evidence="1" type="ORF">CSSPJE1EN1_LOCUS20755</name>
</gene>
<protein>
    <submittedName>
        <fullName evidence="1">Uncharacterized protein</fullName>
    </submittedName>
</protein>
<evidence type="ECO:0000313" key="1">
    <source>
        <dbReference type="EMBL" id="CAK9275277.1"/>
    </source>
</evidence>
<proteinExistence type="predicted"/>